<accession>A0ABV1A396</accession>
<name>A0ABV1A396_9TELE</name>
<dbReference type="EMBL" id="JAHRIP010079703">
    <property type="protein sequence ID" value="MEQ2312634.1"/>
    <property type="molecule type" value="Genomic_DNA"/>
</dbReference>
<reference evidence="1 2" key="1">
    <citation type="submission" date="2021-06" db="EMBL/GenBank/DDBJ databases">
        <authorList>
            <person name="Palmer J.M."/>
        </authorList>
    </citation>
    <scope>NUCLEOTIDE SEQUENCE [LARGE SCALE GENOMIC DNA]</scope>
    <source>
        <strain evidence="1 2">AS_MEX2019</strain>
        <tissue evidence="1">Muscle</tissue>
    </source>
</reference>
<gene>
    <name evidence="1" type="ORF">AMECASPLE_033233</name>
</gene>
<proteinExistence type="predicted"/>
<sequence>GCQYFGARVFAFCDQVPGPLGFMSLNHGPCEPSVSWLNFVLWISFSTSFSSGSSTKLAVSCNLHLLDQELSVTCPPSTASISTRKQPHLFTKHN</sequence>
<dbReference type="Proteomes" id="UP001469553">
    <property type="component" value="Unassembled WGS sequence"/>
</dbReference>
<organism evidence="1 2">
    <name type="scientific">Ameca splendens</name>
    <dbReference type="NCBI Taxonomy" id="208324"/>
    <lineage>
        <taxon>Eukaryota</taxon>
        <taxon>Metazoa</taxon>
        <taxon>Chordata</taxon>
        <taxon>Craniata</taxon>
        <taxon>Vertebrata</taxon>
        <taxon>Euteleostomi</taxon>
        <taxon>Actinopterygii</taxon>
        <taxon>Neopterygii</taxon>
        <taxon>Teleostei</taxon>
        <taxon>Neoteleostei</taxon>
        <taxon>Acanthomorphata</taxon>
        <taxon>Ovalentaria</taxon>
        <taxon>Atherinomorphae</taxon>
        <taxon>Cyprinodontiformes</taxon>
        <taxon>Goodeidae</taxon>
        <taxon>Ameca</taxon>
    </lineage>
</organism>
<keyword evidence="2" id="KW-1185">Reference proteome</keyword>
<protein>
    <submittedName>
        <fullName evidence="1">Uncharacterized protein</fullName>
    </submittedName>
</protein>
<feature type="non-terminal residue" evidence="1">
    <location>
        <position position="1"/>
    </location>
</feature>
<evidence type="ECO:0000313" key="1">
    <source>
        <dbReference type="EMBL" id="MEQ2312634.1"/>
    </source>
</evidence>
<comment type="caution">
    <text evidence="1">The sequence shown here is derived from an EMBL/GenBank/DDBJ whole genome shotgun (WGS) entry which is preliminary data.</text>
</comment>
<evidence type="ECO:0000313" key="2">
    <source>
        <dbReference type="Proteomes" id="UP001469553"/>
    </source>
</evidence>